<gene>
    <name evidence="1" type="ORF">V7S43_002007</name>
</gene>
<dbReference type="AlphaFoldDB" id="A0ABD3G4G3"/>
<protein>
    <recommendedName>
        <fullName evidence="3">Protein kinase domain-containing protein</fullName>
    </recommendedName>
</protein>
<dbReference type="Gene3D" id="1.10.510.10">
    <property type="entry name" value="Transferase(Phosphotransferase) domain 1"/>
    <property type="match status" value="1"/>
</dbReference>
<accession>A0ABD3G4G3</accession>
<dbReference type="SUPFAM" id="SSF56112">
    <property type="entry name" value="Protein kinase-like (PK-like)"/>
    <property type="match status" value="1"/>
</dbReference>
<comment type="caution">
    <text evidence="1">The sequence shown here is derived from an EMBL/GenBank/DDBJ whole genome shotgun (WGS) entry which is preliminary data.</text>
</comment>
<evidence type="ECO:0008006" key="3">
    <source>
        <dbReference type="Google" id="ProtNLM"/>
    </source>
</evidence>
<reference evidence="1 2" key="1">
    <citation type="submission" date="2024-09" db="EMBL/GenBank/DDBJ databases">
        <title>Genome sequencing and assembly of Phytophthora oleae, isolate VK10A, causative agent of rot of olive drupes.</title>
        <authorList>
            <person name="Conti Taguali S."/>
            <person name="Riolo M."/>
            <person name="La Spada F."/>
            <person name="Cacciola S.O."/>
            <person name="Dionisio G."/>
        </authorList>
    </citation>
    <scope>NUCLEOTIDE SEQUENCE [LARGE SCALE GENOMIC DNA]</scope>
    <source>
        <strain evidence="1 2">VK10A</strain>
    </source>
</reference>
<dbReference type="InterPro" id="IPR011009">
    <property type="entry name" value="Kinase-like_dom_sf"/>
</dbReference>
<dbReference type="Proteomes" id="UP001632037">
    <property type="component" value="Unassembled WGS sequence"/>
</dbReference>
<evidence type="ECO:0000313" key="1">
    <source>
        <dbReference type="EMBL" id="KAL3672714.1"/>
    </source>
</evidence>
<evidence type="ECO:0000313" key="2">
    <source>
        <dbReference type="Proteomes" id="UP001632037"/>
    </source>
</evidence>
<organism evidence="1 2">
    <name type="scientific">Phytophthora oleae</name>
    <dbReference type="NCBI Taxonomy" id="2107226"/>
    <lineage>
        <taxon>Eukaryota</taxon>
        <taxon>Sar</taxon>
        <taxon>Stramenopiles</taxon>
        <taxon>Oomycota</taxon>
        <taxon>Peronosporomycetes</taxon>
        <taxon>Peronosporales</taxon>
        <taxon>Peronosporaceae</taxon>
        <taxon>Phytophthora</taxon>
    </lineage>
</organism>
<sequence>MRRGSIDIRWPNVIKRCDCNSWFLIDFVDAAKNSQTFPSGDHLSEEEHAPEIFVEGDFHTTAVDIWAVGYLIQESSVEWDDLGERTAFSTQKDPASRPTADEALRDLKALEAAAMCEQEAAGELQIRDKHRRRKLSRMILQYVRVASACFICDATG</sequence>
<keyword evidence="2" id="KW-1185">Reference proteome</keyword>
<dbReference type="EMBL" id="JBIMZQ010000003">
    <property type="protein sequence ID" value="KAL3672714.1"/>
    <property type="molecule type" value="Genomic_DNA"/>
</dbReference>
<name>A0ABD3G4G3_9STRA</name>
<proteinExistence type="predicted"/>